<sequence>MATTSKTMKPAVSYVMVHNIPKTYRASDLRNFFSQIVETGGFRCFHYRHRPEVQKPAEDNTIKEASGSAHSTKFKSGETCCAVVMVRTERLDELKMSYNKAFWVTREGETLTSRCYLRKVVIANDDTSKSSSLYLPPVEERERRPKAVLTLSDLRQMIELRPPAALPAGNVGTPTNYILRQINACSFPASLIGKLGIEFPRMRARGMYGSVPLDYSTKLTDCRLEKAGKTDNDPNEDQTGLAFIVSEQEEQAKNIQNNIDQSDNSFKKSAFVARPFKCLGGTRIIRPKCPPPDLSSIPSAEEVPTFIRTGKGYVISRSALTAKRSPPDPGEKFTLRSGSKKQSNSLRTNYKEDERAIDDDNESTTDSDDGEEWDRYESLHNDVTSQERTKARLFEEEQEVVWEKGGSGLVFYTDAQVWDEAEGDFDAKTSDDWDIDMSAYYINGAGDKDAKDFISMQHFKRLREGKADDDDNRVGYFEKFTRGFGRRMLERQGWSDGRGVGKSKEGPSEPIESEGQHPRDRSGLGYRGEKLDRRLSVRRNKRERQEDFFSSIYDEYFAAGEDPGRHDRHARSQEPTLLKYRKVFVKTSAVTPEATN</sequence>
<dbReference type="Pfam" id="PF01585">
    <property type="entry name" value="G-patch"/>
    <property type="match status" value="1"/>
</dbReference>
<dbReference type="RefSeq" id="XP_022649545.1">
    <property type="nucleotide sequence ID" value="XM_022793810.1"/>
</dbReference>
<feature type="region of interest" description="Disordered" evidence="1">
    <location>
        <begin position="318"/>
        <end position="387"/>
    </location>
</feature>
<dbReference type="OrthoDB" id="5842926at2759"/>
<proteinExistence type="predicted"/>
<dbReference type="GO" id="GO:0032480">
    <property type="term" value="P:negative regulation of type I interferon production"/>
    <property type="evidence" value="ECO:0007669"/>
    <property type="project" value="InterPro"/>
</dbReference>
<keyword evidence="4" id="KW-1185">Reference proteome</keyword>
<dbReference type="AlphaFoldDB" id="A0A7M7M506"/>
<evidence type="ECO:0000256" key="1">
    <source>
        <dbReference type="SAM" id="MobiDB-lite"/>
    </source>
</evidence>
<dbReference type="SMART" id="SM00443">
    <property type="entry name" value="G_patch"/>
    <property type="match status" value="1"/>
</dbReference>
<dbReference type="InterPro" id="IPR040341">
    <property type="entry name" value="GPATCH3"/>
</dbReference>
<dbReference type="Proteomes" id="UP000594260">
    <property type="component" value="Unplaced"/>
</dbReference>
<dbReference type="KEGG" id="vde:111245439"/>
<feature type="compositionally biased region" description="Basic and acidic residues" evidence="1">
    <location>
        <begin position="514"/>
        <end position="535"/>
    </location>
</feature>
<feature type="compositionally biased region" description="Basic and acidic residues" evidence="1">
    <location>
        <begin position="373"/>
        <end position="387"/>
    </location>
</feature>
<dbReference type="EnsemblMetazoa" id="XM_022793810">
    <property type="protein sequence ID" value="XP_022649545"/>
    <property type="gene ID" value="LOC111245439"/>
</dbReference>
<evidence type="ECO:0000259" key="2">
    <source>
        <dbReference type="PROSITE" id="PS50174"/>
    </source>
</evidence>
<organism evidence="3 4">
    <name type="scientific">Varroa destructor</name>
    <name type="common">Honeybee mite</name>
    <dbReference type="NCBI Taxonomy" id="109461"/>
    <lineage>
        <taxon>Eukaryota</taxon>
        <taxon>Metazoa</taxon>
        <taxon>Ecdysozoa</taxon>
        <taxon>Arthropoda</taxon>
        <taxon>Chelicerata</taxon>
        <taxon>Arachnida</taxon>
        <taxon>Acari</taxon>
        <taxon>Parasitiformes</taxon>
        <taxon>Mesostigmata</taxon>
        <taxon>Gamasina</taxon>
        <taxon>Dermanyssoidea</taxon>
        <taxon>Varroidae</taxon>
        <taxon>Varroa</taxon>
    </lineage>
</organism>
<feature type="compositionally biased region" description="Polar residues" evidence="1">
    <location>
        <begin position="336"/>
        <end position="348"/>
    </location>
</feature>
<dbReference type="PANTHER" id="PTHR14390:SF2">
    <property type="entry name" value="G PATCH DOMAIN-CONTAINING PROTEIN 3"/>
    <property type="match status" value="1"/>
</dbReference>
<dbReference type="PROSITE" id="PS50174">
    <property type="entry name" value="G_PATCH"/>
    <property type="match status" value="1"/>
</dbReference>
<dbReference type="GO" id="GO:0039536">
    <property type="term" value="P:negative regulation of RIG-I signaling pathway"/>
    <property type="evidence" value="ECO:0007669"/>
    <property type="project" value="InterPro"/>
</dbReference>
<evidence type="ECO:0000313" key="4">
    <source>
        <dbReference type="Proteomes" id="UP000594260"/>
    </source>
</evidence>
<dbReference type="OMA" id="GGFHCFH"/>
<feature type="compositionally biased region" description="Acidic residues" evidence="1">
    <location>
        <begin position="355"/>
        <end position="372"/>
    </location>
</feature>
<feature type="region of interest" description="Disordered" evidence="1">
    <location>
        <begin position="493"/>
        <end position="542"/>
    </location>
</feature>
<feature type="domain" description="G-patch" evidence="2">
    <location>
        <begin position="481"/>
        <end position="529"/>
    </location>
</feature>
<accession>A0A7M7M506</accession>
<protein>
    <recommendedName>
        <fullName evidence="2">G-patch domain-containing protein</fullName>
    </recommendedName>
</protein>
<name>A0A7M7M506_VARDE</name>
<feature type="compositionally biased region" description="Basic and acidic residues" evidence="1">
    <location>
        <begin position="325"/>
        <end position="334"/>
    </location>
</feature>
<evidence type="ECO:0000313" key="3">
    <source>
        <dbReference type="EnsemblMetazoa" id="XP_022649545"/>
    </source>
</evidence>
<dbReference type="PANTHER" id="PTHR14390">
    <property type="entry name" value="G PATCH DOMAIN CONTAINING PROTEIN 3"/>
    <property type="match status" value="1"/>
</dbReference>
<dbReference type="GeneID" id="111245439"/>
<dbReference type="GO" id="GO:0003676">
    <property type="term" value="F:nucleic acid binding"/>
    <property type="evidence" value="ECO:0007669"/>
    <property type="project" value="InterPro"/>
</dbReference>
<dbReference type="InParanoid" id="A0A7M7M506"/>
<dbReference type="InterPro" id="IPR000467">
    <property type="entry name" value="G_patch_dom"/>
</dbReference>
<reference evidence="3" key="1">
    <citation type="submission" date="2021-01" db="UniProtKB">
        <authorList>
            <consortium name="EnsemblMetazoa"/>
        </authorList>
    </citation>
    <scope>IDENTIFICATION</scope>
</reference>
<dbReference type="GO" id="GO:0045893">
    <property type="term" value="P:positive regulation of DNA-templated transcription"/>
    <property type="evidence" value="ECO:0007669"/>
    <property type="project" value="TreeGrafter"/>
</dbReference>